<accession>A0A4C1XWA3</accession>
<protein>
    <submittedName>
        <fullName evidence="2">Uncharacterized protein</fullName>
    </submittedName>
</protein>
<feature type="compositionally biased region" description="Basic residues" evidence="1">
    <location>
        <begin position="41"/>
        <end position="51"/>
    </location>
</feature>
<feature type="compositionally biased region" description="Polar residues" evidence="1">
    <location>
        <begin position="92"/>
        <end position="108"/>
    </location>
</feature>
<evidence type="ECO:0000313" key="2">
    <source>
        <dbReference type="EMBL" id="GBP68241.1"/>
    </source>
</evidence>
<comment type="caution">
    <text evidence="2">The sequence shown here is derived from an EMBL/GenBank/DDBJ whole genome shotgun (WGS) entry which is preliminary data.</text>
</comment>
<name>A0A4C1XWA3_EUMVA</name>
<gene>
    <name evidence="2" type="ORF">EVAR_48605_1</name>
</gene>
<evidence type="ECO:0000313" key="3">
    <source>
        <dbReference type="Proteomes" id="UP000299102"/>
    </source>
</evidence>
<sequence length="167" mass="19456">MSVYPMTTPLDLRLHREIFKFGPLKWGHHHWTVGVVSPTRRRPGIRQHKSSVPHPHPQEKGCGRSANEPYVKYRKCMATPPRFVYLPAPSSDLENQSRSKCTSKQFQKVQKRLVAPRLEEHLRPREPDAPSGRGRRQPPPRPTGVERFKSERFDSKEKNIRQCAHKQ</sequence>
<feature type="region of interest" description="Disordered" evidence="1">
    <location>
        <begin position="41"/>
        <end position="69"/>
    </location>
</feature>
<organism evidence="2 3">
    <name type="scientific">Eumeta variegata</name>
    <name type="common">Bagworm moth</name>
    <name type="synonym">Eumeta japonica</name>
    <dbReference type="NCBI Taxonomy" id="151549"/>
    <lineage>
        <taxon>Eukaryota</taxon>
        <taxon>Metazoa</taxon>
        <taxon>Ecdysozoa</taxon>
        <taxon>Arthropoda</taxon>
        <taxon>Hexapoda</taxon>
        <taxon>Insecta</taxon>
        <taxon>Pterygota</taxon>
        <taxon>Neoptera</taxon>
        <taxon>Endopterygota</taxon>
        <taxon>Lepidoptera</taxon>
        <taxon>Glossata</taxon>
        <taxon>Ditrysia</taxon>
        <taxon>Tineoidea</taxon>
        <taxon>Psychidae</taxon>
        <taxon>Oiketicinae</taxon>
        <taxon>Eumeta</taxon>
    </lineage>
</organism>
<feature type="region of interest" description="Disordered" evidence="1">
    <location>
        <begin position="89"/>
        <end position="167"/>
    </location>
</feature>
<feature type="compositionally biased region" description="Basic and acidic residues" evidence="1">
    <location>
        <begin position="144"/>
        <end position="160"/>
    </location>
</feature>
<reference evidence="2 3" key="1">
    <citation type="journal article" date="2019" name="Commun. Biol.">
        <title>The bagworm genome reveals a unique fibroin gene that provides high tensile strength.</title>
        <authorList>
            <person name="Kono N."/>
            <person name="Nakamura H."/>
            <person name="Ohtoshi R."/>
            <person name="Tomita M."/>
            <person name="Numata K."/>
            <person name="Arakawa K."/>
        </authorList>
    </citation>
    <scope>NUCLEOTIDE SEQUENCE [LARGE SCALE GENOMIC DNA]</scope>
</reference>
<dbReference type="Proteomes" id="UP000299102">
    <property type="component" value="Unassembled WGS sequence"/>
</dbReference>
<feature type="compositionally biased region" description="Basic and acidic residues" evidence="1">
    <location>
        <begin position="117"/>
        <end position="128"/>
    </location>
</feature>
<keyword evidence="3" id="KW-1185">Reference proteome</keyword>
<evidence type="ECO:0000256" key="1">
    <source>
        <dbReference type="SAM" id="MobiDB-lite"/>
    </source>
</evidence>
<dbReference type="AlphaFoldDB" id="A0A4C1XWA3"/>
<proteinExistence type="predicted"/>
<dbReference type="EMBL" id="BGZK01001005">
    <property type="protein sequence ID" value="GBP68241.1"/>
    <property type="molecule type" value="Genomic_DNA"/>
</dbReference>